<organism evidence="2 3">
    <name type="scientific">Spartinivicinus poritis</name>
    <dbReference type="NCBI Taxonomy" id="2994640"/>
    <lineage>
        <taxon>Bacteria</taxon>
        <taxon>Pseudomonadati</taxon>
        <taxon>Pseudomonadota</taxon>
        <taxon>Gammaproteobacteria</taxon>
        <taxon>Oceanospirillales</taxon>
        <taxon>Zooshikellaceae</taxon>
        <taxon>Spartinivicinus</taxon>
    </lineage>
</organism>
<sequence length="378" mass="44054">MNAKQYLSKALWLGGCLASMVILLNWVVDPYLLFGSPRISGVNYYKADINNYVRVTKAYQPLTKPWNTLIVGNSRVEMGLDPNHQCFQDRLVYNLAVPGSSVKMQLHYALNLIYQNNIKEIYLSVDFTDFLINQADYDNQQKSRRLNTIKRMKYTKYGDKNTKYQWQYLVDNYRSLLSLDALTSSLKTVIQQIPTASDRTNSGFNPARDYFTVINTEGAVALFSQKLPQLADRLSRPKYLFDKAGNRSIEFDELAMFLQIAKEKQIRIKVFTNPFHNDYWNLIDQYKLTTKYQQWHQMLLDVLAAAEHPSLAFWDFANDRRFGNEQPTMVKTKGEALHWFWEPSHYRKPLGDIMLNVMNQPYCNTSSEQFGAQLVVNY</sequence>
<name>A0ABT5UFH2_9GAMM</name>
<proteinExistence type="predicted"/>
<gene>
    <name evidence="2" type="ORF">ORQ98_23535</name>
</gene>
<keyword evidence="1" id="KW-0812">Transmembrane</keyword>
<accession>A0ABT5UFH2</accession>
<dbReference type="RefSeq" id="WP_274691248.1">
    <property type="nucleotide sequence ID" value="NZ_JAPMOU010000046.1"/>
</dbReference>
<keyword evidence="1" id="KW-1133">Transmembrane helix</keyword>
<evidence type="ECO:0000313" key="2">
    <source>
        <dbReference type="EMBL" id="MDE1464940.1"/>
    </source>
</evidence>
<evidence type="ECO:0000313" key="3">
    <source>
        <dbReference type="Proteomes" id="UP001528823"/>
    </source>
</evidence>
<reference evidence="2 3" key="1">
    <citation type="submission" date="2022-11" db="EMBL/GenBank/DDBJ databases">
        <title>Spartinivicinus poritis sp. nov., isolated from scleractinian coral Porites lutea.</title>
        <authorList>
            <person name="Zhang G."/>
            <person name="Cai L."/>
            <person name="Wei Q."/>
        </authorList>
    </citation>
    <scope>NUCLEOTIDE SEQUENCE [LARGE SCALE GENOMIC DNA]</scope>
    <source>
        <strain evidence="2 3">A2-2</strain>
    </source>
</reference>
<dbReference type="EMBL" id="JAPMOU010000046">
    <property type="protein sequence ID" value="MDE1464940.1"/>
    <property type="molecule type" value="Genomic_DNA"/>
</dbReference>
<protein>
    <submittedName>
        <fullName evidence="2">Uncharacterized protein</fullName>
    </submittedName>
</protein>
<dbReference type="Proteomes" id="UP001528823">
    <property type="component" value="Unassembled WGS sequence"/>
</dbReference>
<evidence type="ECO:0000256" key="1">
    <source>
        <dbReference type="SAM" id="Phobius"/>
    </source>
</evidence>
<keyword evidence="1" id="KW-0472">Membrane</keyword>
<keyword evidence="3" id="KW-1185">Reference proteome</keyword>
<feature type="transmembrane region" description="Helical" evidence="1">
    <location>
        <begin position="12"/>
        <end position="34"/>
    </location>
</feature>
<comment type="caution">
    <text evidence="2">The sequence shown here is derived from an EMBL/GenBank/DDBJ whole genome shotgun (WGS) entry which is preliminary data.</text>
</comment>